<dbReference type="PANTHER" id="PTHR21367">
    <property type="entry name" value="ARGININE-TRNA-PROTEIN TRANSFERASE 1"/>
    <property type="match status" value="1"/>
</dbReference>
<organism evidence="12 13">
    <name type="scientific">Thamnidium elegans</name>
    <dbReference type="NCBI Taxonomy" id="101142"/>
    <lineage>
        <taxon>Eukaryota</taxon>
        <taxon>Fungi</taxon>
        <taxon>Fungi incertae sedis</taxon>
        <taxon>Mucoromycota</taxon>
        <taxon>Mucoromycotina</taxon>
        <taxon>Mucoromycetes</taxon>
        <taxon>Mucorales</taxon>
        <taxon>Mucorineae</taxon>
        <taxon>Mucoraceae</taxon>
        <taxon>Thamnidium</taxon>
    </lineage>
</organism>
<comment type="similarity">
    <text evidence="1">Belongs to the GPN-loop GTPase family.</text>
</comment>
<dbReference type="GO" id="GO:0004057">
    <property type="term" value="F:arginyl-tRNA--protein transferase activity"/>
    <property type="evidence" value="ECO:0007669"/>
    <property type="project" value="UniProtKB-EC"/>
</dbReference>
<dbReference type="GO" id="GO:0005525">
    <property type="term" value="F:GTP binding"/>
    <property type="evidence" value="ECO:0007669"/>
    <property type="project" value="UniProtKB-KW"/>
</dbReference>
<protein>
    <recommendedName>
        <fullName evidence="3">arginyltransferase</fullName>
        <ecNumber evidence="3">2.3.2.8</ecNumber>
    </recommendedName>
    <alternativeName>
        <fullName evidence="9">ATP-binding domain 1 family member B homolog</fullName>
    </alternativeName>
</protein>
<reference evidence="12" key="1">
    <citation type="submission" date="2021-01" db="EMBL/GenBank/DDBJ databases">
        <title>Metabolic potential, ecology and presence of endohyphal bacteria is reflected in genomic diversity of Mucoromycotina.</title>
        <authorList>
            <person name="Muszewska A."/>
            <person name="Okrasinska A."/>
            <person name="Steczkiewicz K."/>
            <person name="Drgas O."/>
            <person name="Orlowska M."/>
            <person name="Perlinska-Lenart U."/>
            <person name="Aleksandrzak-Piekarczyk T."/>
            <person name="Szatraj K."/>
            <person name="Zielenkiewicz U."/>
            <person name="Pilsyk S."/>
            <person name="Malc E."/>
            <person name="Mieczkowski P."/>
            <person name="Kruszewska J.S."/>
            <person name="Biernat P."/>
            <person name="Pawlowska J."/>
        </authorList>
    </citation>
    <scope>NUCLEOTIDE SEQUENCE</scope>
    <source>
        <strain evidence="12">WA0000018081</strain>
    </source>
</reference>
<evidence type="ECO:0000256" key="9">
    <source>
        <dbReference type="ARBA" id="ARBA00080015"/>
    </source>
</evidence>
<evidence type="ECO:0000256" key="2">
    <source>
        <dbReference type="ARBA" id="ARBA00009991"/>
    </source>
</evidence>
<dbReference type="InterPro" id="IPR027417">
    <property type="entry name" value="P-loop_NTPase"/>
</dbReference>
<dbReference type="AlphaFoldDB" id="A0A8H7SXR2"/>
<dbReference type="Gene3D" id="3.40.50.300">
    <property type="entry name" value="P-loop containing nucleotide triphosphate hydrolases"/>
    <property type="match status" value="1"/>
</dbReference>
<dbReference type="SUPFAM" id="SSF52540">
    <property type="entry name" value="P-loop containing nucleoside triphosphate hydrolases"/>
    <property type="match status" value="1"/>
</dbReference>
<evidence type="ECO:0000256" key="7">
    <source>
        <dbReference type="ARBA" id="ARBA00023134"/>
    </source>
</evidence>
<dbReference type="InterPro" id="IPR007472">
    <property type="entry name" value="N-end_Aminoacyl_Trfase_C"/>
</dbReference>
<dbReference type="SUPFAM" id="SSF55729">
    <property type="entry name" value="Acyl-CoA N-acyltransferases (Nat)"/>
    <property type="match status" value="1"/>
</dbReference>
<evidence type="ECO:0000256" key="5">
    <source>
        <dbReference type="ARBA" id="ARBA00022741"/>
    </source>
</evidence>
<evidence type="ECO:0000259" key="11">
    <source>
        <dbReference type="Pfam" id="PF04377"/>
    </source>
</evidence>
<dbReference type="GO" id="GO:0005737">
    <property type="term" value="C:cytoplasm"/>
    <property type="evidence" value="ECO:0007669"/>
    <property type="project" value="TreeGrafter"/>
</dbReference>
<proteinExistence type="inferred from homology"/>
<feature type="domain" description="N-end aminoacyl transferase N-terminal" evidence="10">
    <location>
        <begin position="24"/>
        <end position="61"/>
    </location>
</feature>
<dbReference type="InterPro" id="IPR007471">
    <property type="entry name" value="N-end_Aminoacyl_Trfase_N"/>
</dbReference>
<dbReference type="Pfam" id="PF04376">
    <property type="entry name" value="ATE_N"/>
    <property type="match status" value="1"/>
</dbReference>
<evidence type="ECO:0000313" key="12">
    <source>
        <dbReference type="EMBL" id="KAG2237152.1"/>
    </source>
</evidence>
<dbReference type="FunFam" id="3.40.50.300:FF:000338">
    <property type="entry name" value="GPN-loop GTPase 2"/>
    <property type="match status" value="1"/>
</dbReference>
<keyword evidence="4" id="KW-0808">Transferase</keyword>
<dbReference type="InterPro" id="IPR016181">
    <property type="entry name" value="Acyl_CoA_acyltransferase"/>
</dbReference>
<evidence type="ECO:0000256" key="3">
    <source>
        <dbReference type="ARBA" id="ARBA00012025"/>
    </source>
</evidence>
<evidence type="ECO:0000259" key="10">
    <source>
        <dbReference type="Pfam" id="PF04376"/>
    </source>
</evidence>
<comment type="caution">
    <text evidence="12">The sequence shown here is derived from an EMBL/GenBank/DDBJ whole genome shotgun (WGS) entry which is preliminary data.</text>
</comment>
<keyword evidence="5" id="KW-0547">Nucleotide-binding</keyword>
<evidence type="ECO:0000256" key="8">
    <source>
        <dbReference type="ARBA" id="ARBA00023315"/>
    </source>
</evidence>
<gene>
    <name evidence="12" type="ORF">INT48_004654</name>
</gene>
<dbReference type="Pfam" id="PF03029">
    <property type="entry name" value="ATP_bind_1"/>
    <property type="match status" value="1"/>
</dbReference>
<dbReference type="InterPro" id="IPR030231">
    <property type="entry name" value="Gpn2"/>
</dbReference>
<dbReference type="Proteomes" id="UP000613177">
    <property type="component" value="Unassembled WGS sequence"/>
</dbReference>
<keyword evidence="13" id="KW-1185">Reference proteome</keyword>
<evidence type="ECO:0000256" key="6">
    <source>
        <dbReference type="ARBA" id="ARBA00022801"/>
    </source>
</evidence>
<feature type="domain" description="N-end rule aminoacyl transferase C-terminal" evidence="11">
    <location>
        <begin position="133"/>
        <end position="265"/>
    </location>
</feature>
<dbReference type="CDD" id="cd17871">
    <property type="entry name" value="GPN2"/>
    <property type="match status" value="1"/>
</dbReference>
<keyword evidence="7" id="KW-0342">GTP-binding</keyword>
<dbReference type="InterPro" id="IPR004130">
    <property type="entry name" value="Gpn"/>
</dbReference>
<keyword evidence="6" id="KW-0378">Hydrolase</keyword>
<evidence type="ECO:0000256" key="1">
    <source>
        <dbReference type="ARBA" id="ARBA00005290"/>
    </source>
</evidence>
<dbReference type="EC" id="2.3.2.8" evidence="3"/>
<sequence>MSDEEEDMSEYGVSLISIAGPSKHDCGYCKGTDTSISFGIWAHALTCSDYQDMIDRGWRRLDATQFNITKSQKKILNKFNRYVKGDCTEVVVKKPSNYVQVKSLCDLIHASEVEEENSHKLKIELEPSSFTKEKFDLYCKYQVSVHHDTEDDLSESGFKRFLVDSPLKADKDYGSFHQKYILDGKLIALAVIDILPKCISSVYFVYDPEFSFLGLGKYSVFREISLVQEYHARFDDLKYYYMGFYIDSCPKMNYKGQYAPSDLLDPVNYQWYPIDQFKKKFETEKFVTFDDTKRTGPPGWLNPTKVTKKELENVFILVGDGQIAPIIYVVKFQTSSTFKKSITDYVCSVGLELAHKMVIVGPPGSGKTTYYPANDNIPYPCAINISDLITLEDTMNELSLGPNGGIMFCVEYLLKNMDWLTDKLKQLEDHYVLFDFPGQVELFTHHSAVKDILHGLEKIDYRLVAVNMVDAHYCTDPAKYISVLLLALKTMIQLELPHINVLSKVDLIESYGKLRFNLQYYTDVMDLNYLLESLNEDAFGSKFKKLNEALCDLIQDFSLVGFYTLCVEDKDSMTRLQQVIDKTGGFVFGGLTEGNESIMLTAMKAGYHEDVSDVQERWMEDDDFEY</sequence>
<dbReference type="PANTHER" id="PTHR21367:SF1">
    <property type="entry name" value="ARGINYL-TRNA--PROTEIN TRANSFERASE 1"/>
    <property type="match status" value="1"/>
</dbReference>
<accession>A0A8H7SXR2</accession>
<name>A0A8H7SXR2_9FUNG</name>
<evidence type="ECO:0000256" key="4">
    <source>
        <dbReference type="ARBA" id="ARBA00022679"/>
    </source>
</evidence>
<dbReference type="Pfam" id="PF04377">
    <property type="entry name" value="ATE_C"/>
    <property type="match status" value="1"/>
</dbReference>
<dbReference type="GO" id="GO:0016787">
    <property type="term" value="F:hydrolase activity"/>
    <property type="evidence" value="ECO:0007669"/>
    <property type="project" value="UniProtKB-KW"/>
</dbReference>
<keyword evidence="8" id="KW-0012">Acyltransferase</keyword>
<dbReference type="InterPro" id="IPR030700">
    <property type="entry name" value="N-end_Aminoacyl_Trfase"/>
</dbReference>
<comment type="similarity">
    <text evidence="2">Belongs to the R-transferase family.</text>
</comment>
<dbReference type="EMBL" id="JAEPRE010000009">
    <property type="protein sequence ID" value="KAG2237152.1"/>
    <property type="molecule type" value="Genomic_DNA"/>
</dbReference>
<evidence type="ECO:0000313" key="13">
    <source>
        <dbReference type="Proteomes" id="UP000613177"/>
    </source>
</evidence>